<reference evidence="1 2" key="1">
    <citation type="journal article" date="2023" name="Commun. Biol.">
        <title>Reorganization of the ancestral sex-determining regions during the evolution of trioecy in Pleodorina starrii.</title>
        <authorList>
            <person name="Takahashi K."/>
            <person name="Suzuki S."/>
            <person name="Kawai-Toyooka H."/>
            <person name="Yamamoto K."/>
            <person name="Hamaji T."/>
            <person name="Ootsuki R."/>
            <person name="Yamaguchi H."/>
            <person name="Kawachi M."/>
            <person name="Higashiyama T."/>
            <person name="Nozaki H."/>
        </authorList>
    </citation>
    <scope>NUCLEOTIDE SEQUENCE [LARGE SCALE GENOMIC DNA]</scope>
    <source>
        <strain evidence="1 2">NIES-4479</strain>
    </source>
</reference>
<proteinExistence type="predicted"/>
<dbReference type="EMBL" id="BRXU01000027">
    <property type="protein sequence ID" value="GLC59432.1"/>
    <property type="molecule type" value="Genomic_DNA"/>
</dbReference>
<dbReference type="AlphaFoldDB" id="A0A9W6BWB8"/>
<gene>
    <name evidence="1" type="primary">PLEST008246</name>
    <name evidence="1" type="ORF">PLESTB_001485400</name>
</gene>
<keyword evidence="2" id="KW-1185">Reference proteome</keyword>
<organism evidence="1 2">
    <name type="scientific">Pleodorina starrii</name>
    <dbReference type="NCBI Taxonomy" id="330485"/>
    <lineage>
        <taxon>Eukaryota</taxon>
        <taxon>Viridiplantae</taxon>
        <taxon>Chlorophyta</taxon>
        <taxon>core chlorophytes</taxon>
        <taxon>Chlorophyceae</taxon>
        <taxon>CS clade</taxon>
        <taxon>Chlamydomonadales</taxon>
        <taxon>Volvocaceae</taxon>
        <taxon>Pleodorina</taxon>
    </lineage>
</organism>
<dbReference type="OrthoDB" id="545818at2759"/>
<protein>
    <submittedName>
        <fullName evidence="1">Uncharacterized protein</fullName>
    </submittedName>
</protein>
<evidence type="ECO:0000313" key="1">
    <source>
        <dbReference type="EMBL" id="GLC59432.1"/>
    </source>
</evidence>
<comment type="caution">
    <text evidence="1">The sequence shown here is derived from an EMBL/GenBank/DDBJ whole genome shotgun (WGS) entry which is preliminary data.</text>
</comment>
<sequence>MSDLAKQQRIELVREETERKRQLAAAVMDPNTPAAKLAHRKLLGDTPTARLWRIISSSGAMESSVSEFAALAQLVFVMVPGSVEDERRCAAMAYVQDPTRNCLLHEHLGLCVRMFTQDLFDLRSFPFAEALKKWREAMPATGAGT</sequence>
<accession>A0A9W6BWB8</accession>
<evidence type="ECO:0000313" key="2">
    <source>
        <dbReference type="Proteomes" id="UP001165080"/>
    </source>
</evidence>
<dbReference type="Proteomes" id="UP001165080">
    <property type="component" value="Unassembled WGS sequence"/>
</dbReference>
<name>A0A9W6BWB8_9CHLO</name>